<keyword evidence="4" id="KW-1185">Reference proteome</keyword>
<dbReference type="GeneID" id="28768325"/>
<dbReference type="Gene3D" id="3.20.20.80">
    <property type="entry name" value="Glycosidases"/>
    <property type="match status" value="1"/>
</dbReference>
<dbReference type="AlphaFoldDB" id="A0A177CKW8"/>
<dbReference type="GO" id="GO:0008061">
    <property type="term" value="F:chitin binding"/>
    <property type="evidence" value="ECO:0007669"/>
    <property type="project" value="UniProtKB-KW"/>
</dbReference>
<dbReference type="InterPro" id="IPR017853">
    <property type="entry name" value="GH"/>
</dbReference>
<dbReference type="SUPFAM" id="SSF51445">
    <property type="entry name" value="(Trans)glycosidases"/>
    <property type="match status" value="1"/>
</dbReference>
<keyword evidence="2" id="KW-0843">Virulence</keyword>
<dbReference type="PANTHER" id="PTHR47700">
    <property type="entry name" value="V CHITINASE, PUTATIVE (AFU_ORTHOLOGUE AFUA_6G13720)-RELATED"/>
    <property type="match status" value="1"/>
</dbReference>
<proteinExistence type="predicted"/>
<name>A0A177CKW8_9PLEO</name>
<evidence type="ECO:0000256" key="1">
    <source>
        <dbReference type="ARBA" id="ARBA00022669"/>
    </source>
</evidence>
<dbReference type="InParanoid" id="A0A177CKW8"/>
<dbReference type="InterPro" id="IPR053214">
    <property type="entry name" value="LysM12-like"/>
</dbReference>
<keyword evidence="1" id="KW-0147">Chitin-binding</keyword>
<accession>A0A177CKW8</accession>
<sequence>MDYLKFLILLKQKMGAKSVSIAASASYWYLKAFPIDRIAKAINYIVYMTKSFWLLIAVFLANNSISSTDMTFMDGGIDSTGQLMRLLPALKDRGAGSMWKRVCFKPSIDKFDENDFRDNMGRDPWIRTQVTSLVTGKKKPRTTKTVTITEFSATVSILSQLSIARYLPVPQNNMDDGQSENKCWPSAIAPLDPGFALLEVDPYYEGMRPPYDYAQPYDPPNNGV</sequence>
<dbReference type="Proteomes" id="UP000077069">
    <property type="component" value="Unassembled WGS sequence"/>
</dbReference>
<dbReference type="OrthoDB" id="73875at2759"/>
<gene>
    <name evidence="3" type="ORF">CC84DRAFT_1258571</name>
</gene>
<evidence type="ECO:0000313" key="4">
    <source>
        <dbReference type="Proteomes" id="UP000077069"/>
    </source>
</evidence>
<dbReference type="STRING" id="1460663.A0A177CKW8"/>
<reference evidence="3 4" key="1">
    <citation type="submission" date="2016-05" db="EMBL/GenBank/DDBJ databases">
        <title>Comparative analysis of secretome profiles of manganese(II)-oxidizing ascomycete fungi.</title>
        <authorList>
            <consortium name="DOE Joint Genome Institute"/>
            <person name="Zeiner C.A."/>
            <person name="Purvine S.O."/>
            <person name="Zink E.M."/>
            <person name="Wu S."/>
            <person name="Pasa-Tolic L."/>
            <person name="Chaput D.L."/>
            <person name="Haridas S."/>
            <person name="Grigoriev I.V."/>
            <person name="Santelli C.M."/>
            <person name="Hansel C.M."/>
        </authorList>
    </citation>
    <scope>NUCLEOTIDE SEQUENCE [LARGE SCALE GENOMIC DNA]</scope>
    <source>
        <strain evidence="3 4">AP3s5-JAC2a</strain>
    </source>
</reference>
<protein>
    <submittedName>
        <fullName evidence="3">Uncharacterized protein</fullName>
    </submittedName>
</protein>
<dbReference type="RefSeq" id="XP_018037844.1">
    <property type="nucleotide sequence ID" value="XM_018184839.1"/>
</dbReference>
<evidence type="ECO:0000256" key="2">
    <source>
        <dbReference type="ARBA" id="ARBA00023026"/>
    </source>
</evidence>
<dbReference type="EMBL" id="KV441551">
    <property type="protein sequence ID" value="OAG07479.1"/>
    <property type="molecule type" value="Genomic_DNA"/>
</dbReference>
<organism evidence="3 4">
    <name type="scientific">Paraphaeosphaeria sporulosa</name>
    <dbReference type="NCBI Taxonomy" id="1460663"/>
    <lineage>
        <taxon>Eukaryota</taxon>
        <taxon>Fungi</taxon>
        <taxon>Dikarya</taxon>
        <taxon>Ascomycota</taxon>
        <taxon>Pezizomycotina</taxon>
        <taxon>Dothideomycetes</taxon>
        <taxon>Pleosporomycetidae</taxon>
        <taxon>Pleosporales</taxon>
        <taxon>Massarineae</taxon>
        <taxon>Didymosphaeriaceae</taxon>
        <taxon>Paraphaeosphaeria</taxon>
    </lineage>
</organism>
<evidence type="ECO:0000313" key="3">
    <source>
        <dbReference type="EMBL" id="OAG07479.1"/>
    </source>
</evidence>
<dbReference type="PANTHER" id="PTHR47700:SF2">
    <property type="entry name" value="CHITINASE"/>
    <property type="match status" value="1"/>
</dbReference>